<dbReference type="PANTHER" id="PTHR24413">
    <property type="entry name" value="SPECKLE-TYPE POZ PROTEIN"/>
    <property type="match status" value="1"/>
</dbReference>
<proteinExistence type="predicted"/>
<gene>
    <name evidence="3" type="ORF">ODALV1_LOCUS20207</name>
</gene>
<feature type="compositionally biased region" description="Basic and acidic residues" evidence="1">
    <location>
        <begin position="170"/>
        <end position="180"/>
    </location>
</feature>
<feature type="domain" description="BTB" evidence="2">
    <location>
        <begin position="313"/>
        <end position="381"/>
    </location>
</feature>
<accession>A0ABP1R9E0</accession>
<dbReference type="InterPro" id="IPR011333">
    <property type="entry name" value="SKP1/BTB/POZ_sf"/>
</dbReference>
<organism evidence="3 4">
    <name type="scientific">Orchesella dallaii</name>
    <dbReference type="NCBI Taxonomy" id="48710"/>
    <lineage>
        <taxon>Eukaryota</taxon>
        <taxon>Metazoa</taxon>
        <taxon>Ecdysozoa</taxon>
        <taxon>Arthropoda</taxon>
        <taxon>Hexapoda</taxon>
        <taxon>Collembola</taxon>
        <taxon>Entomobryomorpha</taxon>
        <taxon>Entomobryoidea</taxon>
        <taxon>Orchesellidae</taxon>
        <taxon>Orchesellinae</taxon>
        <taxon>Orchesella</taxon>
    </lineage>
</organism>
<evidence type="ECO:0000313" key="3">
    <source>
        <dbReference type="EMBL" id="CAL8123465.1"/>
    </source>
</evidence>
<dbReference type="CDD" id="cd18186">
    <property type="entry name" value="BTB_POZ_ZBTB_KLHL-like"/>
    <property type="match status" value="1"/>
</dbReference>
<comment type="caution">
    <text evidence="3">The sequence shown here is derived from an EMBL/GenBank/DDBJ whole genome shotgun (WGS) entry which is preliminary data.</text>
</comment>
<feature type="region of interest" description="Disordered" evidence="1">
    <location>
        <begin position="18"/>
        <end position="79"/>
    </location>
</feature>
<feature type="region of interest" description="Disordered" evidence="1">
    <location>
        <begin position="156"/>
        <end position="180"/>
    </location>
</feature>
<feature type="compositionally biased region" description="Low complexity" evidence="1">
    <location>
        <begin position="37"/>
        <end position="47"/>
    </location>
</feature>
<reference evidence="3 4" key="1">
    <citation type="submission" date="2024-08" db="EMBL/GenBank/DDBJ databases">
        <authorList>
            <person name="Cucini C."/>
            <person name="Frati F."/>
        </authorList>
    </citation>
    <scope>NUCLEOTIDE SEQUENCE [LARGE SCALE GENOMIC DNA]</scope>
</reference>
<evidence type="ECO:0000259" key="2">
    <source>
        <dbReference type="PROSITE" id="PS50097"/>
    </source>
</evidence>
<protein>
    <recommendedName>
        <fullName evidence="2">BTB domain-containing protein</fullName>
    </recommendedName>
</protein>
<sequence length="445" mass="50060">MGLFSCFGKCIGTSLPVDEVDASEPNNYSKTSDDNKSISNSKSSQNSVPRSTDEKKILLEDPTPTLNSGNENNPEVTKVEWTSGARKEITEIHWKIKDFEALYELGELLRNETCVFTTGYSIGFPTRWCFNLQRMRQENNIGLFLKRIKPLSFQETVSSSSSSGSGDSNNKNEHTDGAKEDSSEVVYIHYEIVIKKSGHGDVWLHKQTCIPNFQIASRLGFRKLFTLEELALADQPQLNQNGKILSPQVPVLSDNNTLHVDIIFSLHLQSDENMSHQLKMNSKDKLSLENSERFHSQLLQKELGELLKSGYNADTILVLNDDTTFRVHKAVISARSPMFAAMFQSGMRESQTGVVRISDVNSKTMANVLCYIYRGKTDDIDWSNVNQVQQLIYAADKYSLMGLHDFCDKKLFNGCNEQNAMDLLAIAQAHNLTVATKDISLFIKM</sequence>
<dbReference type="SMART" id="SM00225">
    <property type="entry name" value="BTB"/>
    <property type="match status" value="1"/>
</dbReference>
<evidence type="ECO:0000256" key="1">
    <source>
        <dbReference type="SAM" id="MobiDB-lite"/>
    </source>
</evidence>
<feature type="compositionally biased region" description="Polar residues" evidence="1">
    <location>
        <begin position="64"/>
        <end position="75"/>
    </location>
</feature>
<keyword evidence="4" id="KW-1185">Reference proteome</keyword>
<evidence type="ECO:0000313" key="4">
    <source>
        <dbReference type="Proteomes" id="UP001642540"/>
    </source>
</evidence>
<feature type="compositionally biased region" description="Low complexity" evidence="1">
    <location>
        <begin position="158"/>
        <end position="168"/>
    </location>
</feature>
<dbReference type="SUPFAM" id="SSF54695">
    <property type="entry name" value="POZ domain"/>
    <property type="match status" value="1"/>
</dbReference>
<name>A0ABP1R9E0_9HEXA</name>
<dbReference type="InterPro" id="IPR000210">
    <property type="entry name" value="BTB/POZ_dom"/>
</dbReference>
<dbReference type="EMBL" id="CAXLJM020000068">
    <property type="protein sequence ID" value="CAL8123465.1"/>
    <property type="molecule type" value="Genomic_DNA"/>
</dbReference>
<dbReference type="Pfam" id="PF00651">
    <property type="entry name" value="BTB"/>
    <property type="match status" value="1"/>
</dbReference>
<dbReference type="Gene3D" id="3.30.710.10">
    <property type="entry name" value="Potassium Channel Kv1.1, Chain A"/>
    <property type="match status" value="1"/>
</dbReference>
<dbReference type="PROSITE" id="PS50097">
    <property type="entry name" value="BTB"/>
    <property type="match status" value="1"/>
</dbReference>
<dbReference type="Proteomes" id="UP001642540">
    <property type="component" value="Unassembled WGS sequence"/>
</dbReference>